<dbReference type="Pfam" id="PF00356">
    <property type="entry name" value="LacI"/>
    <property type="match status" value="1"/>
</dbReference>
<feature type="domain" description="HTH lacI-type" evidence="4">
    <location>
        <begin position="2"/>
        <end position="57"/>
    </location>
</feature>
<dbReference type="STRING" id="268407.PWYN_10190"/>
<dbReference type="PANTHER" id="PTHR30146:SF149">
    <property type="entry name" value="HTH-TYPE TRANSCRIPTIONAL REGULATOR EBGR"/>
    <property type="match status" value="1"/>
</dbReference>
<sequence>MATLKEIAIQANVSAATVSRVLNNDVTLSVSEGTRERIFQIAEQMQYKPNRVKRLKQESDLSSKQIGLLIWISADDEKEDPYFSKIRVSVEKKCDELGIPIGRVIRGNEVDPAACQQMDGLIVVGSVDTEDIHRIFPNHKSIVLVNHTLEELRGYDSVSINFKQAVKDVVEHFIGHGYSDIGMIGGRDYLYKLWAKHEGDVVVDKRQVYFEQLMKEKGLFNEDYMFQGDWSTASGYEEMKKLLGRPNRPRACFVASDPMAIGALRALNEQQVKVPEEMAIIGFDDIEVSAFMNPPLTSVKVFPEQIARTAVQLLMERLEGRETAVHVTIETELVVRDTCGGHINMNN</sequence>
<dbReference type="Gene3D" id="3.40.50.2300">
    <property type="match status" value="2"/>
</dbReference>
<keyword evidence="3" id="KW-0804">Transcription</keyword>
<dbReference type="eggNOG" id="COG1609">
    <property type="taxonomic scope" value="Bacteria"/>
</dbReference>
<dbReference type="CDD" id="cd01544">
    <property type="entry name" value="PBP1_GalR"/>
    <property type="match status" value="1"/>
</dbReference>
<dbReference type="InterPro" id="IPR028082">
    <property type="entry name" value="Peripla_BP_I"/>
</dbReference>
<dbReference type="InterPro" id="IPR000843">
    <property type="entry name" value="HTH_LacI"/>
</dbReference>
<dbReference type="Pfam" id="PF13377">
    <property type="entry name" value="Peripla_BP_3"/>
    <property type="match status" value="1"/>
</dbReference>
<dbReference type="PROSITE" id="PS00356">
    <property type="entry name" value="HTH_LACI_1"/>
    <property type="match status" value="1"/>
</dbReference>
<dbReference type="GO" id="GO:0003700">
    <property type="term" value="F:DNA-binding transcription factor activity"/>
    <property type="evidence" value="ECO:0007669"/>
    <property type="project" value="TreeGrafter"/>
</dbReference>
<reference evidence="5 6" key="2">
    <citation type="submission" date="2014-10" db="EMBL/GenBank/DDBJ databases">
        <title>Comparative genomics of the Paenibacillus odorifer group.</title>
        <authorList>
            <person name="Tsai Y.-C."/>
            <person name="Martin N."/>
            <person name="Korlach J."/>
            <person name="Wiedmann M."/>
        </authorList>
    </citation>
    <scope>NUCLEOTIDE SEQUENCE [LARGE SCALE GENOMIC DNA]</scope>
    <source>
        <strain evidence="5 6">DSM 18334</strain>
    </source>
</reference>
<gene>
    <name evidence="5" type="ORF">PWYN_10190</name>
</gene>
<evidence type="ECO:0000259" key="4">
    <source>
        <dbReference type="PROSITE" id="PS50932"/>
    </source>
</evidence>
<accession>A0A098MCB6</accession>
<reference evidence="5 6" key="1">
    <citation type="submission" date="2014-08" db="EMBL/GenBank/DDBJ databases">
        <authorList>
            <person name="den Bakker H.C."/>
        </authorList>
    </citation>
    <scope>NUCLEOTIDE SEQUENCE [LARGE SCALE GENOMIC DNA]</scope>
    <source>
        <strain evidence="5 6">DSM 18334</strain>
    </source>
</reference>
<evidence type="ECO:0000256" key="1">
    <source>
        <dbReference type="ARBA" id="ARBA00023015"/>
    </source>
</evidence>
<dbReference type="SMART" id="SM00354">
    <property type="entry name" value="HTH_LACI"/>
    <property type="match status" value="1"/>
</dbReference>
<dbReference type="Proteomes" id="UP000029734">
    <property type="component" value="Unassembled WGS sequence"/>
</dbReference>
<evidence type="ECO:0000256" key="3">
    <source>
        <dbReference type="ARBA" id="ARBA00023163"/>
    </source>
</evidence>
<keyword evidence="2" id="KW-0238">DNA-binding</keyword>
<dbReference type="InterPro" id="IPR046335">
    <property type="entry name" value="LacI/GalR-like_sensor"/>
</dbReference>
<evidence type="ECO:0000313" key="6">
    <source>
        <dbReference type="Proteomes" id="UP000029734"/>
    </source>
</evidence>
<dbReference type="SUPFAM" id="SSF47413">
    <property type="entry name" value="lambda repressor-like DNA-binding domains"/>
    <property type="match status" value="1"/>
</dbReference>
<dbReference type="GO" id="GO:0000976">
    <property type="term" value="F:transcription cis-regulatory region binding"/>
    <property type="evidence" value="ECO:0007669"/>
    <property type="project" value="TreeGrafter"/>
</dbReference>
<dbReference type="OrthoDB" id="43195at2"/>
<protein>
    <submittedName>
        <fullName evidence="5">Transcriptional regulator</fullName>
    </submittedName>
</protein>
<proteinExistence type="predicted"/>
<dbReference type="CDD" id="cd01392">
    <property type="entry name" value="HTH_LacI"/>
    <property type="match status" value="1"/>
</dbReference>
<dbReference type="Gene3D" id="1.10.260.40">
    <property type="entry name" value="lambda repressor-like DNA-binding domains"/>
    <property type="match status" value="1"/>
</dbReference>
<dbReference type="RefSeq" id="WP_036650854.1">
    <property type="nucleotide sequence ID" value="NZ_JQCR01000002.1"/>
</dbReference>
<keyword evidence="6" id="KW-1185">Reference proteome</keyword>
<keyword evidence="1" id="KW-0805">Transcription regulation</keyword>
<dbReference type="EMBL" id="JQCR01000002">
    <property type="protein sequence ID" value="KGE19671.1"/>
    <property type="molecule type" value="Genomic_DNA"/>
</dbReference>
<evidence type="ECO:0000256" key="2">
    <source>
        <dbReference type="ARBA" id="ARBA00023125"/>
    </source>
</evidence>
<dbReference type="PROSITE" id="PS50932">
    <property type="entry name" value="HTH_LACI_2"/>
    <property type="match status" value="1"/>
</dbReference>
<evidence type="ECO:0000313" key="5">
    <source>
        <dbReference type="EMBL" id="KGE19671.1"/>
    </source>
</evidence>
<organism evidence="5 6">
    <name type="scientific">Paenibacillus wynnii</name>
    <dbReference type="NCBI Taxonomy" id="268407"/>
    <lineage>
        <taxon>Bacteria</taxon>
        <taxon>Bacillati</taxon>
        <taxon>Bacillota</taxon>
        <taxon>Bacilli</taxon>
        <taxon>Bacillales</taxon>
        <taxon>Paenibacillaceae</taxon>
        <taxon>Paenibacillus</taxon>
    </lineage>
</organism>
<dbReference type="AlphaFoldDB" id="A0A098MCB6"/>
<dbReference type="PANTHER" id="PTHR30146">
    <property type="entry name" value="LACI-RELATED TRANSCRIPTIONAL REPRESSOR"/>
    <property type="match status" value="1"/>
</dbReference>
<dbReference type="InterPro" id="IPR010982">
    <property type="entry name" value="Lambda_DNA-bd_dom_sf"/>
</dbReference>
<comment type="caution">
    <text evidence="5">The sequence shown here is derived from an EMBL/GenBank/DDBJ whole genome shotgun (WGS) entry which is preliminary data.</text>
</comment>
<dbReference type="SUPFAM" id="SSF53822">
    <property type="entry name" value="Periplasmic binding protein-like I"/>
    <property type="match status" value="1"/>
</dbReference>
<name>A0A098MCB6_9BACL</name>